<dbReference type="Pfam" id="PF01494">
    <property type="entry name" value="FAD_binding_3"/>
    <property type="match status" value="1"/>
</dbReference>
<dbReference type="GO" id="GO:0071949">
    <property type="term" value="F:FAD binding"/>
    <property type="evidence" value="ECO:0007669"/>
    <property type="project" value="InterPro"/>
</dbReference>
<dbReference type="EMBL" id="JXSQ01000002">
    <property type="protein sequence ID" value="KIP53578.1"/>
    <property type="molecule type" value="Genomic_DNA"/>
</dbReference>
<comment type="caution">
    <text evidence="6">The sequence shown here is derived from an EMBL/GenBank/DDBJ whole genome shotgun (WGS) entry which is preliminary data.</text>
</comment>
<keyword evidence="2" id="KW-0285">Flavoprotein</keyword>
<evidence type="ECO:0000256" key="2">
    <source>
        <dbReference type="ARBA" id="ARBA00022630"/>
    </source>
</evidence>
<comment type="cofactor">
    <cofactor evidence="1">
        <name>FAD</name>
        <dbReference type="ChEBI" id="CHEBI:57692"/>
    </cofactor>
</comment>
<dbReference type="AlphaFoldDB" id="A0A0D0IVF3"/>
<dbReference type="PANTHER" id="PTHR46496">
    <property type="match status" value="1"/>
</dbReference>
<evidence type="ECO:0000259" key="5">
    <source>
        <dbReference type="Pfam" id="PF01494"/>
    </source>
</evidence>
<keyword evidence="6" id="KW-0503">Monooxygenase</keyword>
<proteinExistence type="predicted"/>
<dbReference type="InterPro" id="IPR002938">
    <property type="entry name" value="FAD-bd"/>
</dbReference>
<evidence type="ECO:0000313" key="7">
    <source>
        <dbReference type="Proteomes" id="UP000032120"/>
    </source>
</evidence>
<sequence>MRVGIIGAGIGGLCAAVGLHRAGAEVTVFEQAPSVRAGGSGISVFGNGLRALDAIGVGDVFREISSSEAARFTGGQRRPDGAWLKTFPADAITELRVVDREPLHEILLSPLPGSAVRTEAKVTAVSPAGSVSWSDGSGAQQSEDFDLVIAADGIGSRVRRSFQSDPGIAYSGYSAWRGITRHPIDLDGEAGETWGTRKRFGIVPLKGGYVYWFAVLSVAEGHRFADNHAALREHFGGWHAPIAELIEATDADRIGYQPISDLGGRLPSYTRGRIALLGDAAHAMTPNLGQGGGQAMEDAATITALLAPIAGSQAAPERAVADALTRYDKLRVKRTQSIAARSRVGGQLAHAPGKGLTGARDLLLKATPTAALRKQLTSIQGWRPPSS</sequence>
<protein>
    <submittedName>
        <fullName evidence="6">Monooxygenase</fullName>
    </submittedName>
</protein>
<dbReference type="Proteomes" id="UP000032120">
    <property type="component" value="Unassembled WGS sequence"/>
</dbReference>
<evidence type="ECO:0000256" key="4">
    <source>
        <dbReference type="ARBA" id="ARBA00023002"/>
    </source>
</evidence>
<dbReference type="PANTHER" id="PTHR46496:SF1">
    <property type="entry name" value="ZEAXANTHIN EPOXIDASE, CHLOROPLASTIC"/>
    <property type="match status" value="1"/>
</dbReference>
<dbReference type="GO" id="GO:0004497">
    <property type="term" value="F:monooxygenase activity"/>
    <property type="evidence" value="ECO:0007669"/>
    <property type="project" value="UniProtKB-KW"/>
</dbReference>
<accession>A0A0D0IVF3</accession>
<organism evidence="6 7">
    <name type="scientific">Leucobacter komagatae</name>
    <dbReference type="NCBI Taxonomy" id="55969"/>
    <lineage>
        <taxon>Bacteria</taxon>
        <taxon>Bacillati</taxon>
        <taxon>Actinomycetota</taxon>
        <taxon>Actinomycetes</taxon>
        <taxon>Micrococcales</taxon>
        <taxon>Microbacteriaceae</taxon>
        <taxon>Leucobacter</taxon>
    </lineage>
</organism>
<keyword evidence="7" id="KW-1185">Reference proteome</keyword>
<keyword evidence="3" id="KW-0274">FAD</keyword>
<evidence type="ECO:0000256" key="3">
    <source>
        <dbReference type="ARBA" id="ARBA00022827"/>
    </source>
</evidence>
<evidence type="ECO:0000313" key="6">
    <source>
        <dbReference type="EMBL" id="KIP53578.1"/>
    </source>
</evidence>
<evidence type="ECO:0000256" key="1">
    <source>
        <dbReference type="ARBA" id="ARBA00001974"/>
    </source>
</evidence>
<feature type="domain" description="FAD-binding" evidence="5">
    <location>
        <begin position="2"/>
        <end position="338"/>
    </location>
</feature>
<reference evidence="6 7" key="1">
    <citation type="submission" date="2015-01" db="EMBL/GenBank/DDBJ databases">
        <title>Draft genome sequence of Leucobacter komagatae strain VKM ST2845.</title>
        <authorList>
            <person name="Karlyshev A.V."/>
            <person name="Kudryashova E.B."/>
        </authorList>
    </citation>
    <scope>NUCLEOTIDE SEQUENCE [LARGE SCALE GENOMIC DNA]</scope>
    <source>
        <strain evidence="6 7">VKM ST2845</strain>
    </source>
</reference>
<keyword evidence="4" id="KW-0560">Oxidoreductase</keyword>
<dbReference type="RefSeq" id="WP_042542858.1">
    <property type="nucleotide sequence ID" value="NZ_JXSQ01000002.1"/>
</dbReference>
<name>A0A0D0IVF3_9MICO</name>
<dbReference type="SUPFAM" id="SSF51905">
    <property type="entry name" value="FAD/NAD(P)-binding domain"/>
    <property type="match status" value="1"/>
</dbReference>
<dbReference type="InterPro" id="IPR036188">
    <property type="entry name" value="FAD/NAD-bd_sf"/>
</dbReference>
<dbReference type="OrthoDB" id="9782160at2"/>
<dbReference type="PRINTS" id="PR00420">
    <property type="entry name" value="RNGMNOXGNASE"/>
</dbReference>
<dbReference type="Gene3D" id="3.50.50.60">
    <property type="entry name" value="FAD/NAD(P)-binding domain"/>
    <property type="match status" value="1"/>
</dbReference>
<gene>
    <name evidence="6" type="ORF">SD72_02655</name>
</gene>